<evidence type="ECO:0000313" key="9">
    <source>
        <dbReference type="Proteomes" id="UP000277582"/>
    </source>
</evidence>
<keyword evidence="9" id="KW-1185">Reference proteome</keyword>
<gene>
    <name evidence="8" type="ORF">D6D85_10250</name>
</gene>
<keyword evidence="3" id="KW-0342">GTP-binding</keyword>
<feature type="domain" description="SRP54-type proteins GTP-binding" evidence="7">
    <location>
        <begin position="99"/>
        <end position="292"/>
    </location>
</feature>
<evidence type="ECO:0000256" key="1">
    <source>
        <dbReference type="ARBA" id="ARBA00008531"/>
    </source>
</evidence>
<dbReference type="Gene3D" id="1.20.120.140">
    <property type="entry name" value="Signal recognition particle SRP54, nucleotide-binding domain"/>
    <property type="match status" value="1"/>
</dbReference>
<dbReference type="InterPro" id="IPR000897">
    <property type="entry name" value="SRP54_GTPase_dom"/>
</dbReference>
<dbReference type="SMART" id="SM00962">
    <property type="entry name" value="SRP54"/>
    <property type="match status" value="1"/>
</dbReference>
<dbReference type="Proteomes" id="UP000277582">
    <property type="component" value="Unassembled WGS sequence"/>
</dbReference>
<organism evidence="8 9">
    <name type="scientific">Candidatus Methanodesulfokora washburnensis</name>
    <dbReference type="NCBI Taxonomy" id="2478471"/>
    <lineage>
        <taxon>Archaea</taxon>
        <taxon>Thermoproteota</taxon>
        <taxon>Candidatus Korarchaeia</taxon>
        <taxon>Candidatus Korarchaeia incertae sedis</taxon>
        <taxon>Candidatus Methanodesulfokora</taxon>
    </lineage>
</organism>
<dbReference type="InterPro" id="IPR036225">
    <property type="entry name" value="SRP/SRP_N"/>
</dbReference>
<comment type="similarity">
    <text evidence="1">Belongs to the GTP-binding SRP family.</text>
</comment>
<name>A0A3R9PDS6_9CREN</name>
<dbReference type="SUPFAM" id="SSF52540">
    <property type="entry name" value="P-loop containing nucleoside triphosphate hydrolases"/>
    <property type="match status" value="1"/>
</dbReference>
<keyword evidence="4" id="KW-0472">Membrane</keyword>
<evidence type="ECO:0000256" key="4">
    <source>
        <dbReference type="ARBA" id="ARBA00023136"/>
    </source>
</evidence>
<dbReference type="GO" id="GO:0012505">
    <property type="term" value="C:endomembrane system"/>
    <property type="evidence" value="ECO:0007669"/>
    <property type="project" value="UniProtKB-SubCell"/>
</dbReference>
<dbReference type="GO" id="GO:0016020">
    <property type="term" value="C:membrane"/>
    <property type="evidence" value="ECO:0007669"/>
    <property type="project" value="TreeGrafter"/>
</dbReference>
<dbReference type="InterPro" id="IPR042101">
    <property type="entry name" value="SRP54_N_sf"/>
</dbReference>
<dbReference type="PANTHER" id="PTHR43134">
    <property type="entry name" value="SIGNAL RECOGNITION PARTICLE RECEPTOR SUBUNIT ALPHA"/>
    <property type="match status" value="1"/>
</dbReference>
<evidence type="ECO:0000256" key="5">
    <source>
        <dbReference type="ARBA" id="ARBA00023170"/>
    </source>
</evidence>
<sequence>MPRELKRIFSDLYSKIASTGRKNVDKIFSELEIELVESGLSVQFLDGIKEHIKRELAGKDRVSEDFLKGKIREHVLKKIKLEPPDLGFIIKKAKEEGRIPVFLFFGFNGVGKSLSLVKTADILIKNGFSPLIAAADTFRSAAEEQLEGYARMIRVQVVKGGRGADPAAVIYDAVQKASFKGFDVVLGDTSGRRAMDRNLGEELRRIVRITKPDLNILVVDGLAGSDVVNQCIGFSQFVPIDTVIVSKVDAGGYAAAIQASYILEKPILFLGTGTSVKDYVKFDPEKAIDEMF</sequence>
<accession>A0A3R9PDS6</accession>
<dbReference type="InterPro" id="IPR027417">
    <property type="entry name" value="P-loop_NTPase"/>
</dbReference>
<dbReference type="GO" id="GO:0003924">
    <property type="term" value="F:GTPase activity"/>
    <property type="evidence" value="ECO:0007669"/>
    <property type="project" value="TreeGrafter"/>
</dbReference>
<proteinExistence type="inferred from homology"/>
<reference evidence="8 9" key="1">
    <citation type="submission" date="2018-10" db="EMBL/GenBank/DDBJ databases">
        <title>Co-occurring genomic capacity for anaerobic methane metabolism and dissimilatory sulfite reduction discovered in the Korarchaeota.</title>
        <authorList>
            <person name="Mckay L.J."/>
            <person name="Dlakic M."/>
            <person name="Fields M.W."/>
            <person name="Delmont T.O."/>
            <person name="Eren A.M."/>
            <person name="Jay Z.J."/>
            <person name="Klingelsmith K.B."/>
            <person name="Rusch D.B."/>
            <person name="Inskeep W.P."/>
        </authorList>
    </citation>
    <scope>NUCLEOTIDE SEQUENCE [LARGE SCALE GENOMIC DNA]</scope>
    <source>
        <strain evidence="8 9">MDKW</strain>
    </source>
</reference>
<dbReference type="GO" id="GO:0005047">
    <property type="term" value="F:signal recognition particle binding"/>
    <property type="evidence" value="ECO:0007669"/>
    <property type="project" value="TreeGrafter"/>
</dbReference>
<keyword evidence="2" id="KW-0547">Nucleotide-binding</keyword>
<dbReference type="PANTHER" id="PTHR43134:SF1">
    <property type="entry name" value="SIGNAL RECOGNITION PARTICLE RECEPTOR SUBUNIT ALPHA"/>
    <property type="match status" value="1"/>
</dbReference>
<evidence type="ECO:0000256" key="6">
    <source>
        <dbReference type="ARBA" id="ARBA00029433"/>
    </source>
</evidence>
<evidence type="ECO:0000256" key="3">
    <source>
        <dbReference type="ARBA" id="ARBA00023134"/>
    </source>
</evidence>
<protein>
    <submittedName>
        <fullName evidence="8">Signal recognition particle-docking protein FtsY</fullName>
    </submittedName>
</protein>
<comment type="subcellular location">
    <subcellularLocation>
        <location evidence="6">Endomembrane system</location>
        <topology evidence="6">Peripheral membrane protein</topology>
        <orientation evidence="6">Cytoplasmic side</orientation>
    </subcellularLocation>
</comment>
<dbReference type="EMBL" id="RCOS01000113">
    <property type="protein sequence ID" value="RSN73638.1"/>
    <property type="molecule type" value="Genomic_DNA"/>
</dbReference>
<evidence type="ECO:0000259" key="7">
    <source>
        <dbReference type="SMART" id="SM00962"/>
    </source>
</evidence>
<evidence type="ECO:0000313" key="8">
    <source>
        <dbReference type="EMBL" id="RSN73638.1"/>
    </source>
</evidence>
<keyword evidence="5" id="KW-0675">Receptor</keyword>
<dbReference type="Pfam" id="PF00448">
    <property type="entry name" value="SRP54"/>
    <property type="match status" value="1"/>
</dbReference>
<dbReference type="Gene3D" id="3.40.50.300">
    <property type="entry name" value="P-loop containing nucleotide triphosphate hydrolases"/>
    <property type="match status" value="1"/>
</dbReference>
<dbReference type="SUPFAM" id="SSF47364">
    <property type="entry name" value="Domain of the SRP/SRP receptor G-proteins"/>
    <property type="match status" value="1"/>
</dbReference>
<dbReference type="RefSeq" id="WP_125671878.1">
    <property type="nucleotide sequence ID" value="NZ_RCOS01000113.1"/>
</dbReference>
<dbReference type="GO" id="GO:0005525">
    <property type="term" value="F:GTP binding"/>
    <property type="evidence" value="ECO:0007669"/>
    <property type="project" value="UniProtKB-KW"/>
</dbReference>
<dbReference type="GO" id="GO:0006614">
    <property type="term" value="P:SRP-dependent cotranslational protein targeting to membrane"/>
    <property type="evidence" value="ECO:0007669"/>
    <property type="project" value="InterPro"/>
</dbReference>
<evidence type="ECO:0000256" key="2">
    <source>
        <dbReference type="ARBA" id="ARBA00022741"/>
    </source>
</evidence>
<comment type="caution">
    <text evidence="8">The sequence shown here is derived from an EMBL/GenBank/DDBJ whole genome shotgun (WGS) entry which is preliminary data.</text>
</comment>
<dbReference type="AlphaFoldDB" id="A0A3R9PDS6"/>
<dbReference type="OrthoDB" id="372188at2157"/>